<proteinExistence type="predicted"/>
<evidence type="ECO:0000256" key="2">
    <source>
        <dbReference type="ARBA" id="ARBA00022722"/>
    </source>
</evidence>
<evidence type="ECO:0000256" key="1">
    <source>
        <dbReference type="ARBA" id="ARBA00022649"/>
    </source>
</evidence>
<evidence type="ECO:0000313" key="5">
    <source>
        <dbReference type="Proteomes" id="UP000706172"/>
    </source>
</evidence>
<comment type="caution">
    <text evidence="4">The sequence shown here is derived from an EMBL/GenBank/DDBJ whole genome shotgun (WGS) entry which is preliminary data.</text>
</comment>
<gene>
    <name evidence="4" type="ORF">H0S81_02245</name>
</gene>
<keyword evidence="3" id="KW-0378">Hydrolase</keyword>
<keyword evidence="1" id="KW-1277">Toxin-antitoxin system</keyword>
<dbReference type="GO" id="GO:0004540">
    <property type="term" value="F:RNA nuclease activity"/>
    <property type="evidence" value="ECO:0007669"/>
    <property type="project" value="InterPro"/>
</dbReference>
<organism evidence="4 5">
    <name type="scientific">Desulfotignum balticum</name>
    <dbReference type="NCBI Taxonomy" id="115781"/>
    <lineage>
        <taxon>Bacteria</taxon>
        <taxon>Pseudomonadati</taxon>
        <taxon>Thermodesulfobacteriota</taxon>
        <taxon>Desulfobacteria</taxon>
        <taxon>Desulfobacterales</taxon>
        <taxon>Desulfobacteraceae</taxon>
        <taxon>Desulfotignum</taxon>
    </lineage>
</organism>
<keyword evidence="2" id="KW-0540">Nuclease</keyword>
<sequence>MKTTLDPEDPAVSIDFSKIAGFRNFLSHDYEAVDSRIICNQNYPAMNRVKPPEWFRFCPMAPE</sequence>
<dbReference type="InterPro" id="IPR008201">
    <property type="entry name" value="HepT-like"/>
</dbReference>
<dbReference type="AlphaFoldDB" id="A0A931CQ57"/>
<accession>A0A931CQ57</accession>
<evidence type="ECO:0000313" key="4">
    <source>
        <dbReference type="EMBL" id="MBG0778733.1"/>
    </source>
</evidence>
<dbReference type="Proteomes" id="UP000706172">
    <property type="component" value="Unassembled WGS sequence"/>
</dbReference>
<dbReference type="Pfam" id="PF01934">
    <property type="entry name" value="HepT-like"/>
    <property type="match status" value="1"/>
</dbReference>
<protein>
    <submittedName>
        <fullName evidence="4">DUF86 domain-containing protein</fullName>
    </submittedName>
</protein>
<dbReference type="GO" id="GO:0016787">
    <property type="term" value="F:hydrolase activity"/>
    <property type="evidence" value="ECO:0007669"/>
    <property type="project" value="UniProtKB-KW"/>
</dbReference>
<evidence type="ECO:0000256" key="3">
    <source>
        <dbReference type="ARBA" id="ARBA00022801"/>
    </source>
</evidence>
<dbReference type="GO" id="GO:0110001">
    <property type="term" value="C:toxin-antitoxin complex"/>
    <property type="evidence" value="ECO:0007669"/>
    <property type="project" value="InterPro"/>
</dbReference>
<dbReference type="EMBL" id="JACCQK010000092">
    <property type="protein sequence ID" value="MBG0778733.1"/>
    <property type="molecule type" value="Genomic_DNA"/>
</dbReference>
<name>A0A931CQ57_9BACT</name>
<reference evidence="4" key="1">
    <citation type="submission" date="2020-07" db="EMBL/GenBank/DDBJ databases">
        <title>Severe corrosion of carbon steel in oil field produced water can be linked to methanogenic archaea containing a special type of NiFe hydrogenase.</title>
        <authorList>
            <person name="Lahme S."/>
            <person name="Mand J."/>
            <person name="Longwell J."/>
            <person name="Smith R."/>
            <person name="Enning D."/>
        </authorList>
    </citation>
    <scope>NUCLEOTIDE SEQUENCE</scope>
    <source>
        <strain evidence="4">MIC098Bin6</strain>
    </source>
</reference>